<dbReference type="AlphaFoldDB" id="A0A117NKV9"/>
<dbReference type="Proteomes" id="UP000055045">
    <property type="component" value="Unassembled WGS sequence"/>
</dbReference>
<gene>
    <name evidence="1" type="ORF">ACN42_g10503</name>
</gene>
<sequence>MLKSYPSLTDTPKMATITLESQDHKRDADFKQALHGKTGQDQNSFMNIMRKNKDAQKLAVYEYFKHWDNKGADDETSKTREIRRKEYATLTRHYYNLATDFYEYG</sequence>
<evidence type="ECO:0000313" key="2">
    <source>
        <dbReference type="Proteomes" id="UP000055045"/>
    </source>
</evidence>
<keyword evidence="2" id="KW-1185">Reference proteome</keyword>
<dbReference type="EMBL" id="LLXE01000446">
    <property type="protein sequence ID" value="KUM56705.1"/>
    <property type="molecule type" value="Genomic_DNA"/>
</dbReference>
<accession>A0A117NKV9</accession>
<name>A0A117NKV9_PENFR</name>
<reference evidence="1 2" key="1">
    <citation type="submission" date="2015-10" db="EMBL/GenBank/DDBJ databases">
        <title>Genome sequencing of Penicillium freii.</title>
        <authorList>
            <person name="Nguyen H.D."/>
            <person name="Visagie C.M."/>
            <person name="Seifert K.A."/>
        </authorList>
    </citation>
    <scope>NUCLEOTIDE SEQUENCE [LARGE SCALE GENOMIC DNA]</scope>
    <source>
        <strain evidence="1 2">DAOM 242723</strain>
    </source>
</reference>
<proteinExistence type="predicted"/>
<dbReference type="STRING" id="48697.A0A117NKV9"/>
<organism evidence="1 2">
    <name type="scientific">Penicillium freii</name>
    <dbReference type="NCBI Taxonomy" id="48697"/>
    <lineage>
        <taxon>Eukaryota</taxon>
        <taxon>Fungi</taxon>
        <taxon>Dikarya</taxon>
        <taxon>Ascomycota</taxon>
        <taxon>Pezizomycotina</taxon>
        <taxon>Eurotiomycetes</taxon>
        <taxon>Eurotiomycetidae</taxon>
        <taxon>Eurotiales</taxon>
        <taxon>Aspergillaceae</taxon>
        <taxon>Penicillium</taxon>
    </lineage>
</organism>
<comment type="caution">
    <text evidence="1">The sequence shown here is derived from an EMBL/GenBank/DDBJ whole genome shotgun (WGS) entry which is preliminary data.</text>
</comment>
<protein>
    <submittedName>
        <fullName evidence="1">Uncharacterized protein</fullName>
    </submittedName>
</protein>
<evidence type="ECO:0000313" key="1">
    <source>
        <dbReference type="EMBL" id="KUM56705.1"/>
    </source>
</evidence>